<feature type="compositionally biased region" description="Polar residues" evidence="9">
    <location>
        <begin position="400"/>
        <end position="414"/>
    </location>
</feature>
<reference evidence="12 13" key="1">
    <citation type="submission" date="2024-02" db="EMBL/GenBank/DDBJ databases">
        <authorList>
            <person name="Daric V."/>
            <person name="Darras S."/>
        </authorList>
    </citation>
    <scope>NUCLEOTIDE SEQUENCE [LARGE SCALE GENOMIC DNA]</scope>
</reference>
<evidence type="ECO:0000256" key="1">
    <source>
        <dbReference type="ARBA" id="ARBA00008874"/>
    </source>
</evidence>
<keyword evidence="4" id="KW-0808">Transferase</keyword>
<feature type="compositionally biased region" description="Acidic residues" evidence="9">
    <location>
        <begin position="305"/>
        <end position="315"/>
    </location>
</feature>
<accession>A0ABP0F7T5</accession>
<evidence type="ECO:0000313" key="12">
    <source>
        <dbReference type="EMBL" id="CAK8675762.1"/>
    </source>
</evidence>
<evidence type="ECO:0000259" key="11">
    <source>
        <dbReference type="PROSITE" id="PS50951"/>
    </source>
</evidence>
<dbReference type="PROSITE" id="PS50011">
    <property type="entry name" value="PROTEIN_KINASE_DOM"/>
    <property type="match status" value="1"/>
</dbReference>
<evidence type="ECO:0000256" key="6">
    <source>
        <dbReference type="ARBA" id="ARBA00022777"/>
    </source>
</evidence>
<dbReference type="PANTHER" id="PTHR48012:SF2">
    <property type="entry name" value="STERILE20-LIKE KINASE, ISOFORM B"/>
    <property type="match status" value="1"/>
</dbReference>
<evidence type="ECO:0000256" key="5">
    <source>
        <dbReference type="ARBA" id="ARBA00022741"/>
    </source>
</evidence>
<dbReference type="SMART" id="SM00220">
    <property type="entry name" value="S_TKc"/>
    <property type="match status" value="1"/>
</dbReference>
<keyword evidence="13" id="KW-1185">Reference proteome</keyword>
<organism evidence="12 13">
    <name type="scientific">Clavelina lepadiformis</name>
    <name type="common">Light-bulb sea squirt</name>
    <name type="synonym">Ascidia lepadiformis</name>
    <dbReference type="NCBI Taxonomy" id="159417"/>
    <lineage>
        <taxon>Eukaryota</taxon>
        <taxon>Metazoa</taxon>
        <taxon>Chordata</taxon>
        <taxon>Tunicata</taxon>
        <taxon>Ascidiacea</taxon>
        <taxon>Aplousobranchia</taxon>
        <taxon>Clavelinidae</taxon>
        <taxon>Clavelina</taxon>
    </lineage>
</organism>
<dbReference type="Pfam" id="PF11629">
    <property type="entry name" value="Mst1_SARAH"/>
    <property type="match status" value="1"/>
</dbReference>
<evidence type="ECO:0000313" key="13">
    <source>
        <dbReference type="Proteomes" id="UP001642483"/>
    </source>
</evidence>
<feature type="region of interest" description="Disordered" evidence="9">
    <location>
        <begin position="295"/>
        <end position="316"/>
    </location>
</feature>
<dbReference type="CDD" id="cd21889">
    <property type="entry name" value="SARAH_Hpo"/>
    <property type="match status" value="1"/>
</dbReference>
<dbReference type="EC" id="2.7.11.1" evidence="2"/>
<dbReference type="SUPFAM" id="SSF56112">
    <property type="entry name" value="Protein kinase-like (PK-like)"/>
    <property type="match status" value="1"/>
</dbReference>
<dbReference type="InterPro" id="IPR050629">
    <property type="entry name" value="STE20/SPS1-PAK"/>
</dbReference>
<dbReference type="InterPro" id="IPR011524">
    <property type="entry name" value="SARAH_dom"/>
</dbReference>
<protein>
    <recommendedName>
        <fullName evidence="2">non-specific serine/threonine protein kinase</fullName>
        <ecNumber evidence="2">2.7.11.1</ecNumber>
    </recommendedName>
</protein>
<evidence type="ECO:0000256" key="3">
    <source>
        <dbReference type="ARBA" id="ARBA00022527"/>
    </source>
</evidence>
<dbReference type="PROSITE" id="PS00107">
    <property type="entry name" value="PROTEIN_KINASE_ATP"/>
    <property type="match status" value="1"/>
</dbReference>
<dbReference type="InterPro" id="IPR011009">
    <property type="entry name" value="Kinase-like_dom_sf"/>
</dbReference>
<comment type="similarity">
    <text evidence="1">Belongs to the protein kinase superfamily. STE Ser/Thr protein kinase family. STE20 subfamily.</text>
</comment>
<evidence type="ECO:0000256" key="2">
    <source>
        <dbReference type="ARBA" id="ARBA00012513"/>
    </source>
</evidence>
<feature type="region of interest" description="Disordered" evidence="9">
    <location>
        <begin position="369"/>
        <end position="422"/>
    </location>
</feature>
<feature type="domain" description="SARAH" evidence="11">
    <location>
        <begin position="437"/>
        <end position="484"/>
    </location>
</feature>
<dbReference type="InterPro" id="IPR024205">
    <property type="entry name" value="Mst1_2_SARAH_domain"/>
</dbReference>
<evidence type="ECO:0000256" key="4">
    <source>
        <dbReference type="ARBA" id="ARBA00022679"/>
    </source>
</evidence>
<comment type="caution">
    <text evidence="12">The sequence shown here is derived from an EMBL/GenBank/DDBJ whole genome shotgun (WGS) entry which is preliminary data.</text>
</comment>
<keyword evidence="5 8" id="KW-0547">Nucleotide-binding</keyword>
<dbReference type="InterPro" id="IPR000719">
    <property type="entry name" value="Prot_kinase_dom"/>
</dbReference>
<evidence type="ECO:0000256" key="8">
    <source>
        <dbReference type="PROSITE-ProRule" id="PRU10141"/>
    </source>
</evidence>
<keyword evidence="7 8" id="KW-0067">ATP-binding</keyword>
<gene>
    <name evidence="12" type="ORF">CVLEPA_LOCUS5303</name>
</gene>
<dbReference type="EMBL" id="CAWYQH010000024">
    <property type="protein sequence ID" value="CAK8675762.1"/>
    <property type="molecule type" value="Genomic_DNA"/>
</dbReference>
<keyword evidence="3" id="KW-0723">Serine/threonine-protein kinase</keyword>
<name>A0ABP0F7T5_CLALP</name>
<sequence length="491" mass="55393">MDEKKPLKKLSEESLTKQPDEVFDLLEKLGEGAYGCVFKAIYKEAGQVVAIKQVPVESDLQEIIKEIAIMQQCDSTYVVKYYGSYFKNTDLWIVMEYCGAGSVSDIIRLRRKTLTEDEIATVLRDTLKGLEYLHFMRKIHRDVKAGNILLNTNGHSKLADFGVAGQLTDTMAKRNTVIGTPFWMAPEVIQEIGYDCVADIWSLGITAIEIAEGKPPYSDIHPMRAIFMIPTKPPPTFRDPEKWSENFIQFVSKCLVKSPAQRATATTLLQHPFIKEAKPHSILREMVQEAMEIKRQKLKNGSDSSSEEDEEEEVEAGTMVKVGVPAGDNSTMKFNYNTTDTDATGTMIDHGATLEMGTMVINDDDEDDGMGTMQRFDTGPTPNSGSGGRPAFMNYFDNVDNGNQERGGSHGNSQSKKEGLPPEEAWKFSKNITEMDFDFLKNLTINDLEARHNALDMLMEKEIDDLRKRYHEKRQPILDAIDAKKRRQQNF</sequence>
<dbReference type="InterPro" id="IPR017441">
    <property type="entry name" value="Protein_kinase_ATP_BS"/>
</dbReference>
<keyword evidence="6" id="KW-0418">Kinase</keyword>
<feature type="binding site" evidence="8">
    <location>
        <position position="52"/>
    </location>
    <ligand>
        <name>ATP</name>
        <dbReference type="ChEBI" id="CHEBI:30616"/>
    </ligand>
</feature>
<dbReference type="PANTHER" id="PTHR48012">
    <property type="entry name" value="STERILE20-LIKE KINASE, ISOFORM B-RELATED"/>
    <property type="match status" value="1"/>
</dbReference>
<dbReference type="Gene3D" id="1.10.287.4270">
    <property type="match status" value="1"/>
</dbReference>
<dbReference type="Pfam" id="PF00069">
    <property type="entry name" value="Pkinase"/>
    <property type="match status" value="1"/>
</dbReference>
<proteinExistence type="inferred from homology"/>
<dbReference type="CDD" id="cd06612">
    <property type="entry name" value="STKc_MST1_2"/>
    <property type="match status" value="1"/>
</dbReference>
<evidence type="ECO:0000259" key="10">
    <source>
        <dbReference type="PROSITE" id="PS50011"/>
    </source>
</evidence>
<dbReference type="Gene3D" id="1.10.510.10">
    <property type="entry name" value="Transferase(Phosphotransferase) domain 1"/>
    <property type="match status" value="1"/>
</dbReference>
<dbReference type="Proteomes" id="UP001642483">
    <property type="component" value="Unassembled WGS sequence"/>
</dbReference>
<evidence type="ECO:0000256" key="7">
    <source>
        <dbReference type="ARBA" id="ARBA00022840"/>
    </source>
</evidence>
<dbReference type="PROSITE" id="PS50951">
    <property type="entry name" value="SARAH"/>
    <property type="match status" value="1"/>
</dbReference>
<evidence type="ECO:0000256" key="9">
    <source>
        <dbReference type="SAM" id="MobiDB-lite"/>
    </source>
</evidence>
<feature type="domain" description="Protein kinase" evidence="10">
    <location>
        <begin position="23"/>
        <end position="274"/>
    </location>
</feature>